<evidence type="ECO:0000256" key="1">
    <source>
        <dbReference type="SAM" id="MobiDB-lite"/>
    </source>
</evidence>
<gene>
    <name evidence="2" type="ORF">IV454_04215</name>
</gene>
<feature type="region of interest" description="Disordered" evidence="1">
    <location>
        <begin position="71"/>
        <end position="117"/>
    </location>
</feature>
<dbReference type="EMBL" id="CP065053">
    <property type="protein sequence ID" value="QPI50789.1"/>
    <property type="molecule type" value="Genomic_DNA"/>
</dbReference>
<protein>
    <submittedName>
        <fullName evidence="2">Uncharacterized protein</fullName>
    </submittedName>
</protein>
<dbReference type="Proteomes" id="UP000662888">
    <property type="component" value="Chromosome"/>
</dbReference>
<accession>A0AA48WFT3</accession>
<reference evidence="2 3" key="1">
    <citation type="submission" date="2020-11" db="EMBL/GenBank/DDBJ databases">
        <authorList>
            <person name="Sun Q."/>
        </authorList>
    </citation>
    <scope>NUCLEOTIDE SEQUENCE [LARGE SCALE GENOMIC DNA]</scope>
    <source>
        <strain evidence="2 3">P8398</strain>
    </source>
</reference>
<sequence>MNTSELFFPAGWLALTSEQSAHVKSVLGKDVTVIPVYNVVPLGANNAYMPLTAVPGLACLVVHELAHAAAHAQGEQTRVLPGDEQESHENRPFSSDSRVPVRPGDDEAAKNAKLKPK</sequence>
<evidence type="ECO:0000313" key="2">
    <source>
        <dbReference type="EMBL" id="QPI50789.1"/>
    </source>
</evidence>
<name>A0AA48WFT3_9BURK</name>
<keyword evidence="3" id="KW-1185">Reference proteome</keyword>
<dbReference type="RefSeq" id="WP_206090461.1">
    <property type="nucleotide sequence ID" value="NZ_CP065053.1"/>
</dbReference>
<evidence type="ECO:0000313" key="3">
    <source>
        <dbReference type="Proteomes" id="UP000662888"/>
    </source>
</evidence>
<proteinExistence type="predicted"/>
<organism evidence="2 3">
    <name type="scientific">Massilia antarctica</name>
    <dbReference type="NCBI Taxonomy" id="2765360"/>
    <lineage>
        <taxon>Bacteria</taxon>
        <taxon>Pseudomonadati</taxon>
        <taxon>Pseudomonadota</taxon>
        <taxon>Betaproteobacteria</taxon>
        <taxon>Burkholderiales</taxon>
        <taxon>Oxalobacteraceae</taxon>
        <taxon>Telluria group</taxon>
        <taxon>Massilia</taxon>
    </lineage>
</organism>